<dbReference type="Proteomes" id="UP000787322">
    <property type="component" value="Unassembled WGS sequence"/>
</dbReference>
<evidence type="ECO:0000256" key="1">
    <source>
        <dbReference type="SAM" id="MobiDB-lite"/>
    </source>
</evidence>
<feature type="region of interest" description="Disordered" evidence="1">
    <location>
        <begin position="116"/>
        <end position="143"/>
    </location>
</feature>
<reference evidence="2" key="1">
    <citation type="submission" date="2020-04" db="EMBL/GenBank/DDBJ databases">
        <title>Deep metagenomics examines the oral microbiome during advanced dental caries in children, revealing novel taxa and co-occurrences with host molecules.</title>
        <authorList>
            <person name="Baker J.L."/>
            <person name="Morton J.T."/>
            <person name="Dinis M."/>
            <person name="Alvarez R."/>
            <person name="Tran N.C."/>
            <person name="Knight R."/>
            <person name="Edlund A."/>
        </authorList>
    </citation>
    <scope>NUCLEOTIDE SEQUENCE</scope>
    <source>
        <strain evidence="2">JCVI_3_bin.11</strain>
    </source>
</reference>
<sequence length="177" mass="20265">MNNQHETPARGGNENAKDLISSLLGTFRDSKSMSKNRRAYLAWVEANGERETEHTTGVFVREVAGREFPVLTVYVDNRMCMIDFLAQREIYRARLSEQGLEFSDLEFKLDKYNRHADKEATSSEKQAQSQKEEKKDLPELTPEEKLQISELVSGLSEPLKSTAYKAIEASFRQKKSL</sequence>
<dbReference type="AlphaFoldDB" id="A0A9D6AEX2"/>
<organism evidence="2 3">
    <name type="scientific">Lancefieldella parvula</name>
    <dbReference type="NCBI Taxonomy" id="1382"/>
    <lineage>
        <taxon>Bacteria</taxon>
        <taxon>Bacillati</taxon>
        <taxon>Actinomycetota</taxon>
        <taxon>Coriobacteriia</taxon>
        <taxon>Coriobacteriales</taxon>
        <taxon>Atopobiaceae</taxon>
        <taxon>Lancefieldella</taxon>
    </lineage>
</organism>
<name>A0A9D6AEX2_9ACTN</name>
<proteinExistence type="predicted"/>
<dbReference type="EMBL" id="JABZGU010000012">
    <property type="protein sequence ID" value="MBF4802428.1"/>
    <property type="molecule type" value="Genomic_DNA"/>
</dbReference>
<gene>
    <name evidence="2" type="ORF">HXK24_01160</name>
</gene>
<comment type="caution">
    <text evidence="2">The sequence shown here is derived from an EMBL/GenBank/DDBJ whole genome shotgun (WGS) entry which is preliminary data.</text>
</comment>
<accession>A0A9D6AEX2</accession>
<evidence type="ECO:0000313" key="2">
    <source>
        <dbReference type="EMBL" id="MBF4802428.1"/>
    </source>
</evidence>
<evidence type="ECO:0000313" key="3">
    <source>
        <dbReference type="Proteomes" id="UP000787322"/>
    </source>
</evidence>
<protein>
    <submittedName>
        <fullName evidence="2">Uncharacterized protein</fullName>
    </submittedName>
</protein>
<feature type="compositionally biased region" description="Basic and acidic residues" evidence="1">
    <location>
        <begin position="130"/>
        <end position="143"/>
    </location>
</feature>